<organism evidence="2 3">
    <name type="scientific">Emiliania huxleyi (strain CCMP1516)</name>
    <dbReference type="NCBI Taxonomy" id="280463"/>
    <lineage>
        <taxon>Eukaryota</taxon>
        <taxon>Haptista</taxon>
        <taxon>Haptophyta</taxon>
        <taxon>Prymnesiophyceae</taxon>
        <taxon>Isochrysidales</taxon>
        <taxon>Noelaerhabdaceae</taxon>
        <taxon>Emiliania</taxon>
    </lineage>
</organism>
<sequence length="241" mass="27101">MPHELPFASLSEDAAAAVRERQLRRKQAKLERKQQARVARASSITHLQSAGDESTSGSYSDWISKAQYFEAVPAGLFLPPGGATIDAVRRVLDACDAELKENNYFLFGFGSNEAWDPAFNARLLYEGFFTITARLLGAGTEPLPLPELQPYYGQLGTPIASDLDRTGPIREIRVRRRGLLARPARQLLREARETAREARRDCDWYQAERHGSSWLTPRYLQMLLAASRDPRLNFSLHALEA</sequence>
<dbReference type="AlphaFoldDB" id="A0A0D3J904"/>
<protein>
    <submittedName>
        <fullName evidence="2">Uncharacterized protein</fullName>
    </submittedName>
</protein>
<dbReference type="GeneID" id="17265487"/>
<dbReference type="PaxDb" id="2903-EOD19989"/>
<keyword evidence="3" id="KW-1185">Reference proteome</keyword>
<evidence type="ECO:0000256" key="1">
    <source>
        <dbReference type="SAM" id="MobiDB-lite"/>
    </source>
</evidence>
<evidence type="ECO:0000313" key="3">
    <source>
        <dbReference type="Proteomes" id="UP000013827"/>
    </source>
</evidence>
<proteinExistence type="predicted"/>
<feature type="compositionally biased region" description="Polar residues" evidence="1">
    <location>
        <begin position="42"/>
        <end position="56"/>
    </location>
</feature>
<accession>A0A0D3J904</accession>
<dbReference type="EnsemblProtists" id="EOD19989">
    <property type="protein sequence ID" value="EOD19989"/>
    <property type="gene ID" value="EMIHUDRAFT_102009"/>
</dbReference>
<feature type="region of interest" description="Disordered" evidence="1">
    <location>
        <begin position="29"/>
        <end position="56"/>
    </location>
</feature>
<reference evidence="2" key="2">
    <citation type="submission" date="2024-10" db="UniProtKB">
        <authorList>
            <consortium name="EnsemblProtists"/>
        </authorList>
    </citation>
    <scope>IDENTIFICATION</scope>
</reference>
<evidence type="ECO:0000313" key="2">
    <source>
        <dbReference type="EnsemblProtists" id="EOD19989"/>
    </source>
</evidence>
<dbReference type="Proteomes" id="UP000013827">
    <property type="component" value="Unassembled WGS sequence"/>
</dbReference>
<name>A0A0D3J904_EMIH1</name>
<dbReference type="KEGG" id="ehx:EMIHUDRAFT_102009"/>
<dbReference type="HOGENOM" id="CLU_1153500_0_0_1"/>
<dbReference type="RefSeq" id="XP_005772418.1">
    <property type="nucleotide sequence ID" value="XM_005772361.1"/>
</dbReference>
<reference evidence="3" key="1">
    <citation type="journal article" date="2013" name="Nature">
        <title>Pan genome of the phytoplankton Emiliania underpins its global distribution.</title>
        <authorList>
            <person name="Read B.A."/>
            <person name="Kegel J."/>
            <person name="Klute M.J."/>
            <person name="Kuo A."/>
            <person name="Lefebvre S.C."/>
            <person name="Maumus F."/>
            <person name="Mayer C."/>
            <person name="Miller J."/>
            <person name="Monier A."/>
            <person name="Salamov A."/>
            <person name="Young J."/>
            <person name="Aguilar M."/>
            <person name="Claverie J.M."/>
            <person name="Frickenhaus S."/>
            <person name="Gonzalez K."/>
            <person name="Herman E.K."/>
            <person name="Lin Y.C."/>
            <person name="Napier J."/>
            <person name="Ogata H."/>
            <person name="Sarno A.F."/>
            <person name="Shmutz J."/>
            <person name="Schroeder D."/>
            <person name="de Vargas C."/>
            <person name="Verret F."/>
            <person name="von Dassow P."/>
            <person name="Valentin K."/>
            <person name="Van de Peer Y."/>
            <person name="Wheeler G."/>
            <person name="Dacks J.B."/>
            <person name="Delwiche C.F."/>
            <person name="Dyhrman S.T."/>
            <person name="Glockner G."/>
            <person name="John U."/>
            <person name="Richards T."/>
            <person name="Worden A.Z."/>
            <person name="Zhang X."/>
            <person name="Grigoriev I.V."/>
            <person name="Allen A.E."/>
            <person name="Bidle K."/>
            <person name="Borodovsky M."/>
            <person name="Bowler C."/>
            <person name="Brownlee C."/>
            <person name="Cock J.M."/>
            <person name="Elias M."/>
            <person name="Gladyshev V.N."/>
            <person name="Groth M."/>
            <person name="Guda C."/>
            <person name="Hadaegh A."/>
            <person name="Iglesias-Rodriguez M.D."/>
            <person name="Jenkins J."/>
            <person name="Jones B.M."/>
            <person name="Lawson T."/>
            <person name="Leese F."/>
            <person name="Lindquist E."/>
            <person name="Lobanov A."/>
            <person name="Lomsadze A."/>
            <person name="Malik S.B."/>
            <person name="Marsh M.E."/>
            <person name="Mackinder L."/>
            <person name="Mock T."/>
            <person name="Mueller-Roeber B."/>
            <person name="Pagarete A."/>
            <person name="Parker M."/>
            <person name="Probert I."/>
            <person name="Quesneville H."/>
            <person name="Raines C."/>
            <person name="Rensing S.A."/>
            <person name="Riano-Pachon D.M."/>
            <person name="Richier S."/>
            <person name="Rokitta S."/>
            <person name="Shiraiwa Y."/>
            <person name="Soanes D.M."/>
            <person name="van der Giezen M."/>
            <person name="Wahlund T.M."/>
            <person name="Williams B."/>
            <person name="Wilson W."/>
            <person name="Wolfe G."/>
            <person name="Wurch L.L."/>
        </authorList>
    </citation>
    <scope>NUCLEOTIDE SEQUENCE</scope>
</reference>